<evidence type="ECO:0000313" key="5">
    <source>
        <dbReference type="Proteomes" id="UP000474159"/>
    </source>
</evidence>
<reference evidence="4 5" key="1">
    <citation type="submission" date="2019-09" db="EMBL/GenBank/DDBJ databases">
        <title>YIM 48816 draft genome.</title>
        <authorList>
            <person name="Jiang L."/>
        </authorList>
    </citation>
    <scope>NUCLEOTIDE SEQUENCE [LARGE SCALE GENOMIC DNA]</scope>
    <source>
        <strain evidence="4 5">YIM 48816</strain>
    </source>
</reference>
<proteinExistence type="inferred from homology"/>
<dbReference type="RefSeq" id="WP_151001401.1">
    <property type="nucleotide sequence ID" value="NZ_VZZK01000017.1"/>
</dbReference>
<evidence type="ECO:0000313" key="4">
    <source>
        <dbReference type="EMBL" id="KAB1077916.1"/>
    </source>
</evidence>
<dbReference type="InterPro" id="IPR036291">
    <property type="entry name" value="NAD(P)-bd_dom_sf"/>
</dbReference>
<dbReference type="SUPFAM" id="SSF51735">
    <property type="entry name" value="NAD(P)-binding Rossmann-fold domains"/>
    <property type="match status" value="1"/>
</dbReference>
<evidence type="ECO:0000259" key="3">
    <source>
        <dbReference type="Pfam" id="PF01370"/>
    </source>
</evidence>
<feature type="domain" description="NAD-dependent epimerase/dehydratase" evidence="3">
    <location>
        <begin position="4"/>
        <end position="241"/>
    </location>
</feature>
<sequence length="318" mass="32986">MTYLITGAAGFVGAALAEALIARGETVIAVDRGAAPAGTGPGRHRPVSLDLTEPGALDPIFAAEPVDTLVIGAAVTADAARERADPAGIVAVNVGAVADAVRAAGAHGVRRVLYLGSGAVYGDSAAGPEPLVEDATPLRPRSLYAITKQAGEAAALRLAETVGINCVAARLGTCFGPFERDTGVRDTLSAPLQVLRLAKAGGAARLPRPGHRDWLYIRDAVAGLLALLDAPALPHRVYNVAAGFTWSLADWCARVAARHPGFAWSVTEPAHANIRLYDAFDRAPMSIARLVAETGYRPRYDLPAAAADFLGRPGPMPR</sequence>
<name>A0A6L3SVZ6_9HYPH</name>
<comment type="similarity">
    <text evidence="2">Belongs to the NAD(P)-dependent epimerase/dehydratase family.</text>
</comment>
<dbReference type="EMBL" id="VZZK01000017">
    <property type="protein sequence ID" value="KAB1077916.1"/>
    <property type="molecule type" value="Genomic_DNA"/>
</dbReference>
<protein>
    <submittedName>
        <fullName evidence="4">NAD(P)-dependent oxidoreductase</fullName>
    </submittedName>
</protein>
<dbReference type="Proteomes" id="UP000474159">
    <property type="component" value="Unassembled WGS sequence"/>
</dbReference>
<dbReference type="OrthoDB" id="7352636at2"/>
<dbReference type="PANTHER" id="PTHR43000">
    <property type="entry name" value="DTDP-D-GLUCOSE 4,6-DEHYDRATASE-RELATED"/>
    <property type="match status" value="1"/>
</dbReference>
<evidence type="ECO:0000256" key="1">
    <source>
        <dbReference type="ARBA" id="ARBA00005125"/>
    </source>
</evidence>
<dbReference type="AlphaFoldDB" id="A0A6L3SVZ6"/>
<gene>
    <name evidence="4" type="ORF">F6X53_17095</name>
</gene>
<comment type="caution">
    <text evidence="4">The sequence shown here is derived from an EMBL/GenBank/DDBJ whole genome shotgun (WGS) entry which is preliminary data.</text>
</comment>
<dbReference type="CDD" id="cd08946">
    <property type="entry name" value="SDR_e"/>
    <property type="match status" value="1"/>
</dbReference>
<accession>A0A6L3SVZ6</accession>
<dbReference type="InterPro" id="IPR001509">
    <property type="entry name" value="Epimerase_deHydtase"/>
</dbReference>
<organism evidence="4 5">
    <name type="scientific">Methylobacterium soli</name>
    <dbReference type="NCBI Taxonomy" id="553447"/>
    <lineage>
        <taxon>Bacteria</taxon>
        <taxon>Pseudomonadati</taxon>
        <taxon>Pseudomonadota</taxon>
        <taxon>Alphaproteobacteria</taxon>
        <taxon>Hyphomicrobiales</taxon>
        <taxon>Methylobacteriaceae</taxon>
        <taxon>Methylobacterium</taxon>
    </lineage>
</organism>
<keyword evidence="5" id="KW-1185">Reference proteome</keyword>
<comment type="pathway">
    <text evidence="1">Bacterial outer membrane biogenesis; LPS O-antigen biosynthesis.</text>
</comment>
<dbReference type="Pfam" id="PF01370">
    <property type="entry name" value="Epimerase"/>
    <property type="match status" value="1"/>
</dbReference>
<evidence type="ECO:0000256" key="2">
    <source>
        <dbReference type="ARBA" id="ARBA00007637"/>
    </source>
</evidence>
<dbReference type="Gene3D" id="3.40.50.720">
    <property type="entry name" value="NAD(P)-binding Rossmann-like Domain"/>
    <property type="match status" value="1"/>
</dbReference>